<dbReference type="Gene3D" id="3.40.50.1820">
    <property type="entry name" value="alpha/beta hydrolase"/>
    <property type="match status" value="1"/>
</dbReference>
<organism evidence="2 3">
    <name type="scientific">Rossellomorea vietnamensis</name>
    <dbReference type="NCBI Taxonomy" id="218284"/>
    <lineage>
        <taxon>Bacteria</taxon>
        <taxon>Bacillati</taxon>
        <taxon>Bacillota</taxon>
        <taxon>Bacilli</taxon>
        <taxon>Bacillales</taxon>
        <taxon>Bacillaceae</taxon>
        <taxon>Rossellomorea</taxon>
    </lineage>
</organism>
<name>A0A5D4NXG7_9BACI</name>
<accession>A0A5D4NXG7</accession>
<dbReference type="InterPro" id="IPR052920">
    <property type="entry name" value="DNA-binding_regulatory"/>
</dbReference>
<dbReference type="OrthoDB" id="9776685at2"/>
<evidence type="ECO:0000259" key="1">
    <source>
        <dbReference type="Pfam" id="PF12146"/>
    </source>
</evidence>
<proteinExistence type="predicted"/>
<gene>
    <name evidence="2" type="ORF">FZC78_05935</name>
</gene>
<comment type="caution">
    <text evidence="2">The sequence shown here is derived from an EMBL/GenBank/DDBJ whole genome shotgun (WGS) entry which is preliminary data.</text>
</comment>
<dbReference type="SUPFAM" id="SSF53474">
    <property type="entry name" value="alpha/beta-Hydrolases"/>
    <property type="match status" value="1"/>
</dbReference>
<protein>
    <submittedName>
        <fullName evidence="2">Alpha/beta hydrolase</fullName>
    </submittedName>
</protein>
<evidence type="ECO:0000313" key="3">
    <source>
        <dbReference type="Proteomes" id="UP000322267"/>
    </source>
</evidence>
<dbReference type="EMBL" id="VTEI01000002">
    <property type="protein sequence ID" value="TYS19025.1"/>
    <property type="molecule type" value="Genomic_DNA"/>
</dbReference>
<dbReference type="PANTHER" id="PTHR43358:SF5">
    <property type="entry name" value="EXPORTED PROTEIN"/>
    <property type="match status" value="1"/>
</dbReference>
<dbReference type="RefSeq" id="WP_148938699.1">
    <property type="nucleotide sequence ID" value="NZ_VTEI01000002.1"/>
</dbReference>
<dbReference type="Pfam" id="PF12146">
    <property type="entry name" value="Hydrolase_4"/>
    <property type="match status" value="1"/>
</dbReference>
<keyword evidence="2" id="KW-0378">Hydrolase</keyword>
<reference evidence="2 3" key="1">
    <citation type="submission" date="2019-08" db="EMBL/GenBank/DDBJ databases">
        <title>Bacillus genomes from the desert of Cuatro Cienegas, Coahuila.</title>
        <authorList>
            <person name="Olmedo-Alvarez G."/>
        </authorList>
    </citation>
    <scope>NUCLEOTIDE SEQUENCE [LARGE SCALE GENOMIC DNA]</scope>
    <source>
        <strain evidence="2 3">CH34_1T</strain>
    </source>
</reference>
<feature type="domain" description="Serine aminopeptidase S33" evidence="1">
    <location>
        <begin position="83"/>
        <end position="195"/>
    </location>
</feature>
<dbReference type="InterPro" id="IPR022742">
    <property type="entry name" value="Hydrolase_4"/>
</dbReference>
<dbReference type="AlphaFoldDB" id="A0A5D4NXG7"/>
<dbReference type="InterPro" id="IPR029058">
    <property type="entry name" value="AB_hydrolase_fold"/>
</dbReference>
<dbReference type="GO" id="GO:0016787">
    <property type="term" value="F:hydrolase activity"/>
    <property type="evidence" value="ECO:0007669"/>
    <property type="project" value="UniProtKB-KW"/>
</dbReference>
<evidence type="ECO:0000313" key="2">
    <source>
        <dbReference type="EMBL" id="TYS19025.1"/>
    </source>
</evidence>
<dbReference type="Proteomes" id="UP000322267">
    <property type="component" value="Unassembled WGS sequence"/>
</dbReference>
<dbReference type="PANTHER" id="PTHR43358">
    <property type="entry name" value="ALPHA/BETA-HYDROLASE"/>
    <property type="match status" value="1"/>
</dbReference>
<sequence length="311" mass="35179">MKKWIPAVGGALAAAAGLGVYLTNQFMYLKKKDEQEILHREISAGRLNMEDYNALPKEEVSIPSPFGYTIKAVFVNPNPGNKYMIFCHGVTETKLNSLKYMNLFLKRGFNAVVYDHRRHGESGGKTSSYGFYEKHDLQAVVQELIRRQGEDVFFGIHGESMGSSTMLLYAGSVEDRADFYIADCPYSDFGEQLSYRMTKEVRLPIQGLLLLLADLFLKLREGYTLKDISPRSVVENIKKPVLFIHSTPDDFILSSMTQELFDKKSGSKKLYLAENGLHAQSYNENKEEYEKAIDEFLEEVSAPTGFLNLSS</sequence>